<accession>A0A1I7JQK4</accession>
<dbReference type="RefSeq" id="WP_074930334.1">
    <property type="nucleotide sequence ID" value="NZ_FPBX01000029.1"/>
</dbReference>
<dbReference type="OrthoDB" id="5296936at2"/>
<dbReference type="NCBIfam" id="TIGR02481">
    <property type="entry name" value="hemeryth_dom"/>
    <property type="match status" value="1"/>
</dbReference>
<dbReference type="SUPFAM" id="SSF47188">
    <property type="entry name" value="Hemerythrin-like"/>
    <property type="match status" value="1"/>
</dbReference>
<gene>
    <name evidence="6" type="ORF">SAMN04489707_102922</name>
</gene>
<evidence type="ECO:0000256" key="1">
    <source>
        <dbReference type="ARBA" id="ARBA00010587"/>
    </source>
</evidence>
<dbReference type="Proteomes" id="UP000183656">
    <property type="component" value="Unassembled WGS sequence"/>
</dbReference>
<keyword evidence="7" id="KW-1185">Reference proteome</keyword>
<dbReference type="PROSITE" id="PS00550">
    <property type="entry name" value="HEMERYTHRINS"/>
    <property type="match status" value="1"/>
</dbReference>
<keyword evidence="2" id="KW-0813">Transport</keyword>
<keyword evidence="3" id="KW-0479">Metal-binding</keyword>
<dbReference type="CDD" id="cd12107">
    <property type="entry name" value="Hemerythrin"/>
    <property type="match status" value="1"/>
</dbReference>
<dbReference type="Pfam" id="PF01814">
    <property type="entry name" value="Hemerythrin"/>
    <property type="match status" value="1"/>
</dbReference>
<dbReference type="GO" id="GO:0005344">
    <property type="term" value="F:oxygen carrier activity"/>
    <property type="evidence" value="ECO:0007669"/>
    <property type="project" value="UniProtKB-KW"/>
</dbReference>
<proteinExistence type="inferred from homology"/>
<dbReference type="Gene3D" id="1.20.120.50">
    <property type="entry name" value="Hemerythrin-like"/>
    <property type="match status" value="1"/>
</dbReference>
<dbReference type="InterPro" id="IPR050669">
    <property type="entry name" value="Hemerythrin"/>
</dbReference>
<dbReference type="InterPro" id="IPR012827">
    <property type="entry name" value="Hemerythrin_metal-bd"/>
</dbReference>
<dbReference type="PANTHER" id="PTHR37164:SF1">
    <property type="entry name" value="BACTERIOHEMERYTHRIN"/>
    <property type="match status" value="1"/>
</dbReference>
<dbReference type="PANTHER" id="PTHR37164">
    <property type="entry name" value="BACTERIOHEMERYTHRIN"/>
    <property type="match status" value="1"/>
</dbReference>
<evidence type="ECO:0000313" key="6">
    <source>
        <dbReference type="EMBL" id="SFU87428.1"/>
    </source>
</evidence>
<dbReference type="STRING" id="343013.SAMN04489707_102922"/>
<evidence type="ECO:0000256" key="4">
    <source>
        <dbReference type="ARBA" id="ARBA00023004"/>
    </source>
</evidence>
<dbReference type="AlphaFoldDB" id="A0A1I7JQK4"/>
<evidence type="ECO:0000256" key="2">
    <source>
        <dbReference type="ARBA" id="ARBA00022621"/>
    </source>
</evidence>
<protein>
    <submittedName>
        <fullName evidence="6">Hemerythrin-like metal-binding domain protein</fullName>
    </submittedName>
</protein>
<reference evidence="6 7" key="1">
    <citation type="submission" date="2016-10" db="EMBL/GenBank/DDBJ databases">
        <authorList>
            <person name="de Groot N.N."/>
        </authorList>
    </citation>
    <scope>NUCLEOTIDE SEQUENCE [LARGE SCALE GENOMIC DNA]</scope>
    <source>
        <strain evidence="6 7">R-24608</strain>
    </source>
</reference>
<organism evidence="6 7">
    <name type="scientific">Paenacidovorax caeni</name>
    <dbReference type="NCBI Taxonomy" id="343013"/>
    <lineage>
        <taxon>Bacteria</taxon>
        <taxon>Pseudomonadati</taxon>
        <taxon>Pseudomonadota</taxon>
        <taxon>Betaproteobacteria</taxon>
        <taxon>Burkholderiales</taxon>
        <taxon>Comamonadaceae</taxon>
        <taxon>Paenacidovorax</taxon>
    </lineage>
</organism>
<dbReference type="EMBL" id="FPBX01000029">
    <property type="protein sequence ID" value="SFU87428.1"/>
    <property type="molecule type" value="Genomic_DNA"/>
</dbReference>
<dbReference type="InterPro" id="IPR012312">
    <property type="entry name" value="Hemerythrin-like"/>
</dbReference>
<sequence>MTFMPWTSELELGIEEIDNQHKELVRLANVLHDEISGPAPQREAIGAVLEGLMDYTHNHFIVEEVLFQQHNYPETPAHQAQHNRFTGTAMDLLMRFEDGEEVSIEALEFLKDWLVHHICKVDRAYLPFFRAAFAQQAQATAA</sequence>
<comment type="similarity">
    <text evidence="1">Belongs to the hemerythrin family.</text>
</comment>
<evidence type="ECO:0000256" key="3">
    <source>
        <dbReference type="ARBA" id="ARBA00022723"/>
    </source>
</evidence>
<dbReference type="InterPro" id="IPR035938">
    <property type="entry name" value="Hemerythrin-like_sf"/>
</dbReference>
<dbReference type="GO" id="GO:0046872">
    <property type="term" value="F:metal ion binding"/>
    <property type="evidence" value="ECO:0007669"/>
    <property type="project" value="UniProtKB-KW"/>
</dbReference>
<evidence type="ECO:0000313" key="7">
    <source>
        <dbReference type="Proteomes" id="UP000183656"/>
    </source>
</evidence>
<name>A0A1I7JQK4_9BURK</name>
<evidence type="ECO:0000259" key="5">
    <source>
        <dbReference type="Pfam" id="PF01814"/>
    </source>
</evidence>
<keyword evidence="2" id="KW-0561">Oxygen transport</keyword>
<feature type="domain" description="Hemerythrin-like" evidence="5">
    <location>
        <begin position="13"/>
        <end position="128"/>
    </location>
</feature>
<dbReference type="NCBIfam" id="NF033749">
    <property type="entry name" value="bact_hemeryth"/>
    <property type="match status" value="1"/>
</dbReference>
<keyword evidence="4" id="KW-0408">Iron</keyword>
<dbReference type="InterPro" id="IPR016131">
    <property type="entry name" value="Haemerythrin_Fe_BS"/>
</dbReference>
<dbReference type="NCBIfam" id="NF002007">
    <property type="entry name" value="PRK00808.1"/>
    <property type="match status" value="1"/>
</dbReference>